<dbReference type="GO" id="GO:0008168">
    <property type="term" value="F:methyltransferase activity"/>
    <property type="evidence" value="ECO:0007669"/>
    <property type="project" value="UniProtKB-KW"/>
</dbReference>
<keyword evidence="3" id="KW-1185">Reference proteome</keyword>
<evidence type="ECO:0000259" key="1">
    <source>
        <dbReference type="Pfam" id="PF08242"/>
    </source>
</evidence>
<sequence length="243" mass="24911">MGPVRGEVMWQAVRDALDAAAAGSGRVLRVLDLGGGTGSDAVRVAQAGHDVTVVDPSPDALAALARRADEADVVIRHVLGDTGDLGDHVPAGSVDLVLCHGVLEHVEDPGAALAAVAGALVPEGLVSVAVAGRVGGALARAVAGDFAGALALVERPLDQWDVRDHGPRRFFADELDALLAAHGFASAPTRGLRVFADLVPSSVVDMEPGAREALFALEQSARSQRDFSTCSGGLQQIARLESK</sequence>
<accession>A0A3L8PKN8</accession>
<dbReference type="GO" id="GO:0032259">
    <property type="term" value="P:methylation"/>
    <property type="evidence" value="ECO:0007669"/>
    <property type="project" value="UniProtKB-KW"/>
</dbReference>
<name>A0A3L8PKN8_9ACTN</name>
<dbReference type="CDD" id="cd02440">
    <property type="entry name" value="AdoMet_MTases"/>
    <property type="match status" value="1"/>
</dbReference>
<feature type="domain" description="Methyltransferase type 12" evidence="1">
    <location>
        <begin position="31"/>
        <end position="125"/>
    </location>
</feature>
<proteinExistence type="predicted"/>
<dbReference type="SUPFAM" id="SSF53335">
    <property type="entry name" value="S-adenosyl-L-methionine-dependent methyltransferases"/>
    <property type="match status" value="1"/>
</dbReference>
<dbReference type="OrthoDB" id="3366024at2"/>
<dbReference type="Gene3D" id="3.40.50.150">
    <property type="entry name" value="Vaccinia Virus protein VP39"/>
    <property type="match status" value="1"/>
</dbReference>
<organism evidence="2 3">
    <name type="scientific">Aeromicrobium phragmitis</name>
    <dbReference type="NCBI Taxonomy" id="2478914"/>
    <lineage>
        <taxon>Bacteria</taxon>
        <taxon>Bacillati</taxon>
        <taxon>Actinomycetota</taxon>
        <taxon>Actinomycetes</taxon>
        <taxon>Propionibacteriales</taxon>
        <taxon>Nocardioidaceae</taxon>
        <taxon>Aeromicrobium</taxon>
    </lineage>
</organism>
<dbReference type="EMBL" id="RDBF01000005">
    <property type="protein sequence ID" value="RLV55927.1"/>
    <property type="molecule type" value="Genomic_DNA"/>
</dbReference>
<evidence type="ECO:0000313" key="2">
    <source>
        <dbReference type="EMBL" id="RLV55927.1"/>
    </source>
</evidence>
<dbReference type="AlphaFoldDB" id="A0A3L8PKN8"/>
<evidence type="ECO:0000313" key="3">
    <source>
        <dbReference type="Proteomes" id="UP000282515"/>
    </source>
</evidence>
<gene>
    <name evidence="2" type="ORF">D9V41_08475</name>
</gene>
<dbReference type="Pfam" id="PF08242">
    <property type="entry name" value="Methyltransf_12"/>
    <property type="match status" value="1"/>
</dbReference>
<keyword evidence="2" id="KW-0808">Transferase</keyword>
<dbReference type="InterPro" id="IPR013217">
    <property type="entry name" value="Methyltransf_12"/>
</dbReference>
<keyword evidence="2" id="KW-0489">Methyltransferase</keyword>
<protein>
    <submittedName>
        <fullName evidence="2">Class I SAM-dependent methyltransferase</fullName>
    </submittedName>
</protein>
<reference evidence="2 3" key="1">
    <citation type="submission" date="2018-10" db="EMBL/GenBank/DDBJ databases">
        <title>Aeromicrobium sp. 9W16Y-2 whole genome shotgun sequence.</title>
        <authorList>
            <person name="Li F."/>
        </authorList>
    </citation>
    <scope>NUCLEOTIDE SEQUENCE [LARGE SCALE GENOMIC DNA]</scope>
    <source>
        <strain evidence="2 3">9W16Y-2</strain>
    </source>
</reference>
<dbReference type="Proteomes" id="UP000282515">
    <property type="component" value="Unassembled WGS sequence"/>
</dbReference>
<dbReference type="PANTHER" id="PTHR43861">
    <property type="entry name" value="TRANS-ACONITATE 2-METHYLTRANSFERASE-RELATED"/>
    <property type="match status" value="1"/>
</dbReference>
<dbReference type="RefSeq" id="WP_121794123.1">
    <property type="nucleotide sequence ID" value="NZ_RDBF01000005.1"/>
</dbReference>
<comment type="caution">
    <text evidence="2">The sequence shown here is derived from an EMBL/GenBank/DDBJ whole genome shotgun (WGS) entry which is preliminary data.</text>
</comment>
<dbReference type="InterPro" id="IPR029063">
    <property type="entry name" value="SAM-dependent_MTases_sf"/>
</dbReference>